<accession>A0A1A0H5K6</accession>
<gene>
    <name evidence="2" type="ORF">METBIDRAFT_13532</name>
</gene>
<feature type="compositionally biased region" description="Basic and acidic residues" evidence="1">
    <location>
        <begin position="91"/>
        <end position="101"/>
    </location>
</feature>
<dbReference type="RefSeq" id="XP_018709762.1">
    <property type="nucleotide sequence ID" value="XM_018854385.1"/>
</dbReference>
<sequence>MTRLDSKWADHGGPAPTAPKQDAKTKTLGDGRLIAKPAAQKLPSKWADAPDPEPVHRAPPNNNTQLPTPPSSAGNGAKGASRERGHRGGRRRSEGKPDRSSSENSGESRGSRANGHSKEVRQERRKSLSDSGRSLASRLGSLQVSDERSGARDGKPRKDHAGRGASHGRHPKAPARGSGGESDDEGPGGKMSAAALSFALRLGVPEKERKASGQTPQPGRDKRPAPSAPGPGASRRDQPAPAPAGSRYLTPKQKRALEEHERQARLAKERELKDAQLKAEVQSIFEKMGDKTTSWADLEDESD</sequence>
<dbReference type="EMBL" id="LXTC01000007">
    <property type="protein sequence ID" value="OBA19230.1"/>
    <property type="molecule type" value="Genomic_DNA"/>
</dbReference>
<feature type="compositionally biased region" description="Low complexity" evidence="1">
    <location>
        <begin position="102"/>
        <end position="112"/>
    </location>
</feature>
<reference evidence="2 3" key="1">
    <citation type="submission" date="2016-05" db="EMBL/GenBank/DDBJ databases">
        <title>Comparative genomics of biotechnologically important yeasts.</title>
        <authorList>
            <consortium name="DOE Joint Genome Institute"/>
            <person name="Riley R."/>
            <person name="Haridas S."/>
            <person name="Wolfe K.H."/>
            <person name="Lopes M.R."/>
            <person name="Hittinger C.T."/>
            <person name="Goker M."/>
            <person name="Salamov A."/>
            <person name="Wisecaver J."/>
            <person name="Long T.M."/>
            <person name="Aerts A.L."/>
            <person name="Barry K."/>
            <person name="Choi C."/>
            <person name="Clum A."/>
            <person name="Coughlan A.Y."/>
            <person name="Deshpande S."/>
            <person name="Douglass A.P."/>
            <person name="Hanson S.J."/>
            <person name="Klenk H.-P."/>
            <person name="LaButti K."/>
            <person name="Lapidus A."/>
            <person name="Lindquist E."/>
            <person name="Lipzen A."/>
            <person name="Meier-kolthoff J.P."/>
            <person name="Ohm R.A."/>
            <person name="Otillar R.P."/>
            <person name="Pangilinan J."/>
            <person name="Peng Y."/>
            <person name="Rokas A."/>
            <person name="Rosa C.A."/>
            <person name="Scheuner C."/>
            <person name="Sibirny A.A."/>
            <person name="Slot J.C."/>
            <person name="Stielow J.B."/>
            <person name="Sun H."/>
            <person name="Kurtzman C.P."/>
            <person name="Blackwell M."/>
            <person name="Grigoriev I.V."/>
            <person name="Jeffries T.W."/>
        </authorList>
    </citation>
    <scope>NUCLEOTIDE SEQUENCE [LARGE SCALE GENOMIC DNA]</scope>
    <source>
        <strain evidence="2 3">NRRL YB-4993</strain>
    </source>
</reference>
<organism evidence="2 3">
    <name type="scientific">Metschnikowia bicuspidata var. bicuspidata NRRL YB-4993</name>
    <dbReference type="NCBI Taxonomy" id="869754"/>
    <lineage>
        <taxon>Eukaryota</taxon>
        <taxon>Fungi</taxon>
        <taxon>Dikarya</taxon>
        <taxon>Ascomycota</taxon>
        <taxon>Saccharomycotina</taxon>
        <taxon>Pichiomycetes</taxon>
        <taxon>Metschnikowiaceae</taxon>
        <taxon>Metschnikowia</taxon>
    </lineage>
</organism>
<proteinExistence type="predicted"/>
<name>A0A1A0H5K6_9ASCO</name>
<feature type="compositionally biased region" description="Basic and acidic residues" evidence="1">
    <location>
        <begin position="116"/>
        <end position="128"/>
    </location>
</feature>
<dbReference type="GeneID" id="30027361"/>
<protein>
    <submittedName>
        <fullName evidence="2">Uncharacterized protein</fullName>
    </submittedName>
</protein>
<feature type="compositionally biased region" description="Basic residues" evidence="1">
    <location>
        <begin position="163"/>
        <end position="173"/>
    </location>
</feature>
<feature type="compositionally biased region" description="Basic and acidic residues" evidence="1">
    <location>
        <begin position="255"/>
        <end position="274"/>
    </location>
</feature>
<evidence type="ECO:0000313" key="3">
    <source>
        <dbReference type="Proteomes" id="UP000092555"/>
    </source>
</evidence>
<feature type="region of interest" description="Disordered" evidence="1">
    <location>
        <begin position="1"/>
        <end position="274"/>
    </location>
</feature>
<feature type="compositionally biased region" description="Low complexity" evidence="1">
    <location>
        <begin position="129"/>
        <end position="142"/>
    </location>
</feature>
<comment type="caution">
    <text evidence="2">The sequence shown here is derived from an EMBL/GenBank/DDBJ whole genome shotgun (WGS) entry which is preliminary data.</text>
</comment>
<evidence type="ECO:0000256" key="1">
    <source>
        <dbReference type="SAM" id="MobiDB-lite"/>
    </source>
</evidence>
<evidence type="ECO:0000313" key="2">
    <source>
        <dbReference type="EMBL" id="OBA19230.1"/>
    </source>
</evidence>
<dbReference type="OrthoDB" id="4093586at2759"/>
<dbReference type="Proteomes" id="UP000092555">
    <property type="component" value="Unassembled WGS sequence"/>
</dbReference>
<feature type="compositionally biased region" description="Basic and acidic residues" evidence="1">
    <location>
        <begin position="145"/>
        <end position="162"/>
    </location>
</feature>
<feature type="compositionally biased region" description="Basic and acidic residues" evidence="1">
    <location>
        <begin position="1"/>
        <end position="10"/>
    </location>
</feature>
<dbReference type="AlphaFoldDB" id="A0A1A0H5K6"/>
<keyword evidence="3" id="KW-1185">Reference proteome</keyword>